<dbReference type="GO" id="GO:0045254">
    <property type="term" value="C:pyruvate dehydrogenase complex"/>
    <property type="evidence" value="ECO:0007669"/>
    <property type="project" value="InterPro"/>
</dbReference>
<accession>D6CRM1</accession>
<dbReference type="InterPro" id="IPR003016">
    <property type="entry name" value="2-oxoA_DH_lipoyl-BS"/>
</dbReference>
<proteinExistence type="inferred from homology"/>
<dbReference type="Pfam" id="PF00364">
    <property type="entry name" value="Biotin_lipoyl"/>
    <property type="match status" value="1"/>
</dbReference>
<dbReference type="CDD" id="cd06849">
    <property type="entry name" value="lipoyl_domain"/>
    <property type="match status" value="1"/>
</dbReference>
<dbReference type="HOGENOM" id="CLU_016733_10_2_4"/>
<dbReference type="InterPro" id="IPR000089">
    <property type="entry name" value="Biotin_lipoyl"/>
</dbReference>
<feature type="region of interest" description="Disordered" evidence="5">
    <location>
        <begin position="83"/>
        <end position="147"/>
    </location>
</feature>
<keyword evidence="10" id="KW-1185">Reference proteome</keyword>
<comment type="similarity">
    <text evidence="2 4">Belongs to the 2-oxoacid dehydrogenase family.</text>
</comment>
<reference key="1">
    <citation type="submission" date="2009-07" db="EMBL/GenBank/DDBJ databases">
        <authorList>
            <person name="Genoscope - CEA"/>
        </authorList>
    </citation>
    <scope>NUCLEOTIDE SEQUENCE</scope>
    <source>
        <strain>3As</strain>
    </source>
</reference>
<dbReference type="RefSeq" id="WP_013104636.1">
    <property type="nucleotide sequence ID" value="NC_014145.1"/>
</dbReference>
<dbReference type="InterPro" id="IPR023213">
    <property type="entry name" value="CAT-like_dom_sf"/>
</dbReference>
<dbReference type="PROSITE" id="PS50968">
    <property type="entry name" value="BIOTINYL_LIPOYL"/>
    <property type="match status" value="1"/>
</dbReference>
<dbReference type="OrthoDB" id="2086224at2"/>
<dbReference type="AlphaFoldDB" id="D6CRM1"/>
<evidence type="ECO:0000313" key="7">
    <source>
        <dbReference type="EMBL" id="CAZ87262.1"/>
    </source>
</evidence>
<dbReference type="EMBL" id="FP475956">
    <property type="protein sequence ID" value="CAZ87262.1"/>
    <property type="molecule type" value="Genomic_DNA"/>
</dbReference>
<feature type="compositionally biased region" description="Pro residues" evidence="5">
    <location>
        <begin position="112"/>
        <end position="123"/>
    </location>
</feature>
<evidence type="ECO:0000313" key="10">
    <source>
        <dbReference type="Proteomes" id="UP000078599"/>
    </source>
</evidence>
<feature type="domain" description="Lipoyl-binding" evidence="6">
    <location>
        <begin position="3"/>
        <end position="78"/>
    </location>
</feature>
<evidence type="ECO:0000259" key="6">
    <source>
        <dbReference type="PROSITE" id="PS50968"/>
    </source>
</evidence>
<dbReference type="PANTHER" id="PTHR23151">
    <property type="entry name" value="DIHYDROLIPOAMIDE ACETYL/SUCCINYL-TRANSFERASE-RELATED"/>
    <property type="match status" value="1"/>
</dbReference>
<dbReference type="GO" id="GO:0006086">
    <property type="term" value="P:pyruvate decarboxylation to acetyl-CoA"/>
    <property type="evidence" value="ECO:0007669"/>
    <property type="project" value="InterPro"/>
</dbReference>
<protein>
    <recommendedName>
        <fullName evidence="4">Dihydrolipoamide acetyltransferase component of pyruvate dehydrogenase complex</fullName>
        <ecNumber evidence="4">2.3.1.-</ecNumber>
    </recommendedName>
</protein>
<reference evidence="9" key="2">
    <citation type="journal article" date="2010" name="PLoS Genet.">
        <title>Structure, function, and evolution of the Thiomonas spp. genome.</title>
        <authorList>
            <person name="Arsene-Ploetze F."/>
            <person name="Koechler S."/>
            <person name="Marchal M."/>
            <person name="Coppee J.Y."/>
            <person name="Chandler M."/>
            <person name="Bonnefoy V."/>
            <person name="Brochier-Armanet C."/>
            <person name="Barakat M."/>
            <person name="Barbe V."/>
            <person name="Battaglia-Brunet F."/>
            <person name="Bruneel O."/>
            <person name="Bryan C.G."/>
            <person name="Cleiss-Arnold J."/>
            <person name="Cruveiller S."/>
            <person name="Erhardt M."/>
            <person name="Heinrich-Salmeron A."/>
            <person name="Hommais F."/>
            <person name="Joulian C."/>
            <person name="Krin E."/>
            <person name="Lieutaud A."/>
            <person name="Lievremont D."/>
            <person name="Michel C."/>
            <person name="Muller D."/>
            <person name="Ortet P."/>
            <person name="Proux C."/>
            <person name="Siguier P."/>
            <person name="Roche D."/>
            <person name="Rouy Z."/>
            <person name="Salvignol G."/>
            <person name="Slyemi D."/>
            <person name="Talla E."/>
            <person name="Weiss S."/>
            <person name="Weissenbach J."/>
            <person name="Medigue C."/>
            <person name="Bertin P.N."/>
        </authorList>
    </citation>
    <scope>NUCLEOTIDE SEQUENCE [LARGE SCALE GENOMIC DNA]</scope>
    <source>
        <strain evidence="9">DSM 22701 / CIP 110005 / 3As</strain>
    </source>
</reference>
<reference evidence="8 10" key="4">
    <citation type="submission" date="2015-03" db="EMBL/GenBank/DDBJ databases">
        <authorList>
            <person name="Regsiter A."/>
            <person name="william w."/>
        </authorList>
    </citation>
    <scope>NUCLEOTIDE SEQUENCE [LARGE SCALE GENOMIC DNA]</scope>
    <source>
        <strain evidence="8 10">CB1</strain>
    </source>
</reference>
<keyword evidence="4 7" id="KW-0808">Transferase</keyword>
<dbReference type="InterPro" id="IPR001078">
    <property type="entry name" value="2-oxoacid_DH_actylTfrase"/>
</dbReference>
<evidence type="ECO:0000256" key="4">
    <source>
        <dbReference type="RuleBase" id="RU003423"/>
    </source>
</evidence>
<dbReference type="SUPFAM" id="SSF51230">
    <property type="entry name" value="Single hybrid motif"/>
    <property type="match status" value="1"/>
</dbReference>
<evidence type="ECO:0000313" key="9">
    <source>
        <dbReference type="Proteomes" id="UP000002372"/>
    </source>
</evidence>
<dbReference type="SUPFAM" id="SSF52777">
    <property type="entry name" value="CoA-dependent acyltransferases"/>
    <property type="match status" value="1"/>
</dbReference>
<comment type="cofactor">
    <cofactor evidence="1 4">
        <name>(R)-lipoate</name>
        <dbReference type="ChEBI" id="CHEBI:83088"/>
    </cofactor>
</comment>
<dbReference type="eggNOG" id="COG0508">
    <property type="taxonomic scope" value="Bacteria"/>
</dbReference>
<evidence type="ECO:0000256" key="5">
    <source>
        <dbReference type="SAM" id="MobiDB-lite"/>
    </source>
</evidence>
<dbReference type="PROSITE" id="PS00189">
    <property type="entry name" value="LIPOYL"/>
    <property type="match status" value="1"/>
</dbReference>
<evidence type="ECO:0000256" key="3">
    <source>
        <dbReference type="ARBA" id="ARBA00022823"/>
    </source>
</evidence>
<dbReference type="EMBL" id="CTRI01000005">
    <property type="protein sequence ID" value="CQR30034.1"/>
    <property type="molecule type" value="Genomic_DNA"/>
</dbReference>
<sequence>MTQTAVTMPVLSDTMQTGRIARWLKQPGDPVKSGDVLAEVESDKAIMDVEAYADGVLSGPLAPVDSDIPVKSTIAWITDAASAPAPAPKSPAQPAAQAAQTGASLMQQTPPRAAPQPEAPSPAPTSASATPAPQPEPQPEPHAASAPASPVLDAALAARSAGGVSPFARGLAAELDIDPALLQPDAQGRITAVQVLAAAIGPQLPHLQLGPVHRIERPSSLKAAMAENMQRTVHTPTFHVTAAVDLQPLHAAAQQAHQSISLLLARACALTVQKHPDFNACWTPGGLARREAIDIAIAVDTADGLITPVLRNAVRPLPELNEDWRELREKVARRRLVPADYSGATFYLSNLGMFAGVEQFDAIVPLGAAAILAVAAPARDGLTRLTLTCDHRVVAGADAARFLATLDEQVRAVDGLMA</sequence>
<gene>
    <name evidence="7" type="ordered locus">THI_0519</name>
    <name evidence="8" type="ORF">THICB1_130064</name>
</gene>
<dbReference type="Pfam" id="PF00198">
    <property type="entry name" value="2-oxoacid_dh"/>
    <property type="match status" value="1"/>
</dbReference>
<name>D6CRM1_THIA3</name>
<dbReference type="GO" id="GO:0004742">
    <property type="term" value="F:dihydrolipoyllysine-residue acetyltransferase activity"/>
    <property type="evidence" value="ECO:0007669"/>
    <property type="project" value="TreeGrafter"/>
</dbReference>
<keyword evidence="4 7" id="KW-0012">Acyltransferase</keyword>
<dbReference type="InterPro" id="IPR045257">
    <property type="entry name" value="E2/Pdx1"/>
</dbReference>
<keyword evidence="3 4" id="KW-0450">Lipoyl</keyword>
<dbReference type="Proteomes" id="UP000002372">
    <property type="component" value="Chromosome"/>
</dbReference>
<evidence type="ECO:0000256" key="2">
    <source>
        <dbReference type="ARBA" id="ARBA00007317"/>
    </source>
</evidence>
<dbReference type="Gene3D" id="3.30.559.10">
    <property type="entry name" value="Chloramphenicol acetyltransferase-like domain"/>
    <property type="match status" value="1"/>
</dbReference>
<dbReference type="KEGG" id="thi:THI_0519"/>
<dbReference type="EC" id="2.3.1.-" evidence="4"/>
<evidence type="ECO:0000256" key="1">
    <source>
        <dbReference type="ARBA" id="ARBA00001938"/>
    </source>
</evidence>
<dbReference type="PANTHER" id="PTHR23151:SF75">
    <property type="entry name" value="DIHYDROLIPOYLLYSINE-RESIDUE ACETYLTRANSFERASE COMPONENT 5 OF PYRUVATE DEHYDROGENASE COMPLEX, CHLOROPLASTIC"/>
    <property type="match status" value="1"/>
</dbReference>
<reference evidence="7" key="3">
    <citation type="submission" date="2010-07" db="EMBL/GenBank/DDBJ databases">
        <authorList>
            <person name="Genoscope - CEA"/>
        </authorList>
    </citation>
    <scope>NUCLEOTIDE SEQUENCE</scope>
    <source>
        <strain evidence="7">3As</strain>
    </source>
</reference>
<dbReference type="Proteomes" id="UP000078599">
    <property type="component" value="Unassembled WGS sequence"/>
</dbReference>
<dbReference type="InterPro" id="IPR011053">
    <property type="entry name" value="Single_hybrid_motif"/>
</dbReference>
<dbReference type="Gene3D" id="2.40.50.100">
    <property type="match status" value="1"/>
</dbReference>
<organism evidence="7 9">
    <name type="scientific">Thiomonas arsenitoxydans (strain DSM 22701 / CIP 110005 / 3As)</name>
    <dbReference type="NCBI Taxonomy" id="426114"/>
    <lineage>
        <taxon>Bacteria</taxon>
        <taxon>Pseudomonadati</taxon>
        <taxon>Pseudomonadota</taxon>
        <taxon>Betaproteobacteria</taxon>
        <taxon>Burkholderiales</taxon>
        <taxon>Thiomonas</taxon>
    </lineage>
</organism>
<evidence type="ECO:0000313" key="8">
    <source>
        <dbReference type="EMBL" id="CQR30034.1"/>
    </source>
</evidence>